<dbReference type="InParanoid" id="A0A165P7D7"/>
<keyword evidence="3" id="KW-1185">Reference proteome</keyword>
<dbReference type="Proteomes" id="UP000077266">
    <property type="component" value="Unassembled WGS sequence"/>
</dbReference>
<reference evidence="2 3" key="1">
    <citation type="journal article" date="2016" name="Mol. Biol. Evol.">
        <title>Comparative Genomics of Early-Diverging Mushroom-Forming Fungi Provides Insights into the Origins of Lignocellulose Decay Capabilities.</title>
        <authorList>
            <person name="Nagy L.G."/>
            <person name="Riley R."/>
            <person name="Tritt A."/>
            <person name="Adam C."/>
            <person name="Daum C."/>
            <person name="Floudas D."/>
            <person name="Sun H."/>
            <person name="Yadav J.S."/>
            <person name="Pangilinan J."/>
            <person name="Larsson K.H."/>
            <person name="Matsuura K."/>
            <person name="Barry K."/>
            <person name="Labutti K."/>
            <person name="Kuo R."/>
            <person name="Ohm R.A."/>
            <person name="Bhattacharya S.S."/>
            <person name="Shirouzu T."/>
            <person name="Yoshinaga Y."/>
            <person name="Martin F.M."/>
            <person name="Grigoriev I.V."/>
            <person name="Hibbett D.S."/>
        </authorList>
    </citation>
    <scope>NUCLEOTIDE SEQUENCE [LARGE SCALE GENOMIC DNA]</scope>
    <source>
        <strain evidence="2 3">HHB12029</strain>
    </source>
</reference>
<evidence type="ECO:0000313" key="2">
    <source>
        <dbReference type="EMBL" id="KZW01752.1"/>
    </source>
</evidence>
<proteinExistence type="predicted"/>
<organism evidence="2 3">
    <name type="scientific">Exidia glandulosa HHB12029</name>
    <dbReference type="NCBI Taxonomy" id="1314781"/>
    <lineage>
        <taxon>Eukaryota</taxon>
        <taxon>Fungi</taxon>
        <taxon>Dikarya</taxon>
        <taxon>Basidiomycota</taxon>
        <taxon>Agaricomycotina</taxon>
        <taxon>Agaricomycetes</taxon>
        <taxon>Auriculariales</taxon>
        <taxon>Exidiaceae</taxon>
        <taxon>Exidia</taxon>
    </lineage>
</organism>
<gene>
    <name evidence="2" type="ORF">EXIGLDRAFT_760650</name>
</gene>
<dbReference type="AlphaFoldDB" id="A0A165P7D7"/>
<feature type="region of interest" description="Disordered" evidence="1">
    <location>
        <begin position="1"/>
        <end position="24"/>
    </location>
</feature>
<name>A0A165P7D7_EXIGL</name>
<protein>
    <submittedName>
        <fullName evidence="2">Uncharacterized protein</fullName>
    </submittedName>
</protein>
<accession>A0A165P7D7</accession>
<sequence>MSLVVSKKRKLEDGTPTPAVSRAKKSSITSLLRESIALATASDMDDASLDPLLDNLSSAYHMACTPSTEWDWAIDAKSVLTMDAGDKLVLAEFVNSREKLERTAR</sequence>
<evidence type="ECO:0000313" key="3">
    <source>
        <dbReference type="Proteomes" id="UP000077266"/>
    </source>
</evidence>
<dbReference type="EMBL" id="KV425892">
    <property type="protein sequence ID" value="KZW01752.1"/>
    <property type="molecule type" value="Genomic_DNA"/>
</dbReference>
<evidence type="ECO:0000256" key="1">
    <source>
        <dbReference type="SAM" id="MobiDB-lite"/>
    </source>
</evidence>